<feature type="binding site" evidence="17">
    <location>
        <position position="10"/>
    </location>
    <ligand>
        <name>[4Fe-4S] cluster</name>
        <dbReference type="ChEBI" id="CHEBI:49883"/>
    </ligand>
</feature>
<feature type="binding site" evidence="17">
    <location>
        <position position="85"/>
    </location>
    <ligand>
        <name>[4Fe-4S] cluster</name>
        <dbReference type="ChEBI" id="CHEBI:49883"/>
    </ligand>
</feature>
<dbReference type="GO" id="GO:0052693">
    <property type="term" value="F:epoxyqueuosine reductase activity"/>
    <property type="evidence" value="ECO:0007669"/>
    <property type="project" value="UniProtKB-UniRule"/>
</dbReference>
<dbReference type="GO" id="GO:0008616">
    <property type="term" value="P:tRNA queuosine(34) biosynthetic process"/>
    <property type="evidence" value="ECO:0007669"/>
    <property type="project" value="UniProtKB-UniRule"/>
</dbReference>
<comment type="function">
    <text evidence="1 17">Catalyzes the conversion of epoxyqueuosine (oQ) to queuosine (Q), which is a hypermodified base found in the wobble positions of tRNA(Asp), tRNA(Asn), tRNA(His) and tRNA(Tyr).</text>
</comment>
<evidence type="ECO:0000256" key="9">
    <source>
        <dbReference type="ARBA" id="ARBA00022785"/>
    </source>
</evidence>
<evidence type="ECO:0000313" key="20">
    <source>
        <dbReference type="Proteomes" id="UP000269883"/>
    </source>
</evidence>
<evidence type="ECO:0000256" key="17">
    <source>
        <dbReference type="HAMAP-Rule" id="MF_02089"/>
    </source>
</evidence>
<dbReference type="EMBL" id="AP017378">
    <property type="protein sequence ID" value="BBD08828.1"/>
    <property type="molecule type" value="Genomic_DNA"/>
</dbReference>
<gene>
    <name evidence="17" type="primary">queH</name>
    <name evidence="19" type="ORF">DFE_2102</name>
</gene>
<feature type="region of interest" description="Disordered" evidence="18">
    <location>
        <begin position="178"/>
        <end position="213"/>
    </location>
</feature>
<dbReference type="InterPro" id="IPR003828">
    <property type="entry name" value="QueH"/>
</dbReference>
<evidence type="ECO:0000256" key="7">
    <source>
        <dbReference type="ARBA" id="ARBA00022694"/>
    </source>
</evidence>
<evidence type="ECO:0000256" key="11">
    <source>
        <dbReference type="ARBA" id="ARBA00023004"/>
    </source>
</evidence>
<dbReference type="PANTHER" id="PTHR36701:SF1">
    <property type="entry name" value="EPOXYQUEUOSINE REDUCTASE QUEH"/>
    <property type="match status" value="1"/>
</dbReference>
<comment type="similarity">
    <text evidence="3 17">Belongs to the QueH family.</text>
</comment>
<dbReference type="Proteomes" id="UP000269883">
    <property type="component" value="Chromosome"/>
</dbReference>
<feature type="binding site" evidence="17">
    <location>
        <position position="9"/>
    </location>
    <ligand>
        <name>[4Fe-4S] cluster</name>
        <dbReference type="ChEBI" id="CHEBI:49883"/>
    </ligand>
</feature>
<sequence>MPKILLHMCCGPCAIAPVRALQDRGYEVTGLYYNPNIHPLMEYKRRRDALAEVAARLNFKVIYKDNEYDPQAWFRGVSFREDNRCFHCYAMRLERTAGMARRGKFDCFSTTLLYSKFQKHEMIAGLGRDVAGQGKCTFLYEDFREGWKEGIATSKDWGIYRQQYCGCLYSENERYARELEEPPTAPPEASLSEMPDNMPDVAPLTPIDGDDDA</sequence>
<evidence type="ECO:0000256" key="12">
    <source>
        <dbReference type="ARBA" id="ARBA00023014"/>
    </source>
</evidence>
<evidence type="ECO:0000256" key="5">
    <source>
        <dbReference type="ARBA" id="ARBA00016895"/>
    </source>
</evidence>
<accession>A0A2Z6B027</accession>
<comment type="pathway">
    <text evidence="2 17">tRNA modification; tRNA-queuosine biosynthesis.</text>
</comment>
<evidence type="ECO:0000256" key="8">
    <source>
        <dbReference type="ARBA" id="ARBA00022723"/>
    </source>
</evidence>
<protein>
    <recommendedName>
        <fullName evidence="5 17">Epoxyqueuosine reductase QueH</fullName>
        <ecNumber evidence="4 17">1.17.99.6</ecNumber>
    </recommendedName>
    <alternativeName>
        <fullName evidence="15 17">Queuosine biosynthesis protein QueH</fullName>
    </alternativeName>
</protein>
<keyword evidence="10 17" id="KW-0560">Oxidoreductase</keyword>
<keyword evidence="6 17" id="KW-0004">4Fe-4S</keyword>
<dbReference type="KEGG" id="dfl:DFE_2102"/>
<dbReference type="UniPathway" id="UPA00392"/>
<keyword evidence="9 17" id="KW-0671">Queuosine biosynthesis</keyword>
<proteinExistence type="inferred from homology"/>
<evidence type="ECO:0000256" key="10">
    <source>
        <dbReference type="ARBA" id="ARBA00023002"/>
    </source>
</evidence>
<keyword evidence="14 17" id="KW-0676">Redox-active center</keyword>
<organism evidence="19 20">
    <name type="scientific">Desulfovibrio ferrophilus</name>
    <dbReference type="NCBI Taxonomy" id="241368"/>
    <lineage>
        <taxon>Bacteria</taxon>
        <taxon>Pseudomonadati</taxon>
        <taxon>Thermodesulfobacteriota</taxon>
        <taxon>Desulfovibrionia</taxon>
        <taxon>Desulfovibrionales</taxon>
        <taxon>Desulfovibrionaceae</taxon>
        <taxon>Desulfovibrio</taxon>
    </lineage>
</organism>
<evidence type="ECO:0000256" key="14">
    <source>
        <dbReference type="ARBA" id="ARBA00023284"/>
    </source>
</evidence>
<dbReference type="RefSeq" id="WP_126379256.1">
    <property type="nucleotide sequence ID" value="NZ_AP017378.1"/>
</dbReference>
<evidence type="ECO:0000313" key="19">
    <source>
        <dbReference type="EMBL" id="BBD08828.1"/>
    </source>
</evidence>
<dbReference type="EC" id="1.17.99.6" evidence="4 17"/>
<dbReference type="OrthoDB" id="9801033at2"/>
<reference evidence="19 20" key="1">
    <citation type="journal article" date="2018" name="Sci. Adv.">
        <title>Multi-heme cytochromes provide a pathway for survival in energy-limited environments.</title>
        <authorList>
            <person name="Deng X."/>
            <person name="Dohmae N."/>
            <person name="Nealson K.H."/>
            <person name="Hashimoto K."/>
            <person name="Okamoto A."/>
        </authorList>
    </citation>
    <scope>NUCLEOTIDE SEQUENCE [LARGE SCALE GENOMIC DNA]</scope>
    <source>
        <strain evidence="19 20">IS5</strain>
    </source>
</reference>
<keyword evidence="8 17" id="KW-0479">Metal-binding</keyword>
<evidence type="ECO:0000256" key="16">
    <source>
        <dbReference type="ARBA" id="ARBA00047415"/>
    </source>
</evidence>
<evidence type="ECO:0000256" key="2">
    <source>
        <dbReference type="ARBA" id="ARBA00004691"/>
    </source>
</evidence>
<comment type="catalytic activity">
    <reaction evidence="16 17">
        <text>epoxyqueuosine(34) in tRNA + AH2 = queuosine(34) in tRNA + A + H2O</text>
        <dbReference type="Rhea" id="RHEA:32159"/>
        <dbReference type="Rhea" id="RHEA-COMP:18571"/>
        <dbReference type="Rhea" id="RHEA-COMP:18582"/>
        <dbReference type="ChEBI" id="CHEBI:13193"/>
        <dbReference type="ChEBI" id="CHEBI:15377"/>
        <dbReference type="ChEBI" id="CHEBI:17499"/>
        <dbReference type="ChEBI" id="CHEBI:194431"/>
        <dbReference type="ChEBI" id="CHEBI:194443"/>
        <dbReference type="EC" id="1.17.99.6"/>
    </reaction>
</comment>
<evidence type="ECO:0000256" key="1">
    <source>
        <dbReference type="ARBA" id="ARBA00002268"/>
    </source>
</evidence>
<keyword evidence="13 17" id="KW-1015">Disulfide bond</keyword>
<dbReference type="AlphaFoldDB" id="A0A2Z6B027"/>
<evidence type="ECO:0000256" key="15">
    <source>
        <dbReference type="ARBA" id="ARBA00031446"/>
    </source>
</evidence>
<dbReference type="GO" id="GO:0046872">
    <property type="term" value="F:metal ion binding"/>
    <property type="evidence" value="ECO:0007669"/>
    <property type="project" value="UniProtKB-KW"/>
</dbReference>
<dbReference type="GO" id="GO:0051539">
    <property type="term" value="F:4 iron, 4 sulfur cluster binding"/>
    <property type="evidence" value="ECO:0007669"/>
    <property type="project" value="UniProtKB-UniRule"/>
</dbReference>
<name>A0A2Z6B027_9BACT</name>
<keyword evidence="20" id="KW-1185">Reference proteome</keyword>
<keyword evidence="11 17" id="KW-0408">Iron</keyword>
<dbReference type="Pfam" id="PF02677">
    <property type="entry name" value="QueH"/>
    <property type="match status" value="1"/>
</dbReference>
<evidence type="ECO:0000256" key="4">
    <source>
        <dbReference type="ARBA" id="ARBA00012622"/>
    </source>
</evidence>
<dbReference type="PANTHER" id="PTHR36701">
    <property type="entry name" value="EPOXYQUEUOSINE REDUCTASE QUEH"/>
    <property type="match status" value="1"/>
</dbReference>
<keyword evidence="7 17" id="KW-0819">tRNA processing</keyword>
<feature type="binding site" evidence="17">
    <location>
        <position position="88"/>
    </location>
    <ligand>
        <name>[4Fe-4S] cluster</name>
        <dbReference type="ChEBI" id="CHEBI:49883"/>
    </ligand>
</feature>
<evidence type="ECO:0000256" key="6">
    <source>
        <dbReference type="ARBA" id="ARBA00022485"/>
    </source>
</evidence>
<dbReference type="HAMAP" id="MF_02089">
    <property type="entry name" value="QueH"/>
    <property type="match status" value="1"/>
</dbReference>
<feature type="disulfide bond" description="Redox-active" evidence="17">
    <location>
        <begin position="165"/>
        <end position="167"/>
    </location>
</feature>
<evidence type="ECO:0000256" key="18">
    <source>
        <dbReference type="SAM" id="MobiDB-lite"/>
    </source>
</evidence>
<keyword evidence="12 17" id="KW-0411">Iron-sulfur</keyword>
<evidence type="ECO:0000256" key="13">
    <source>
        <dbReference type="ARBA" id="ARBA00023157"/>
    </source>
</evidence>
<evidence type="ECO:0000256" key="3">
    <source>
        <dbReference type="ARBA" id="ARBA00008207"/>
    </source>
</evidence>